<protein>
    <recommendedName>
        <fullName evidence="1">F-box domain-containing protein</fullName>
    </recommendedName>
</protein>
<dbReference type="InterPro" id="IPR001810">
    <property type="entry name" value="F-box_dom"/>
</dbReference>
<gene>
    <name evidence="2" type="ORF">GH714_028281</name>
</gene>
<proteinExistence type="predicted"/>
<dbReference type="EMBL" id="JAAGAX010000003">
    <property type="protein sequence ID" value="KAF2320559.1"/>
    <property type="molecule type" value="Genomic_DNA"/>
</dbReference>
<evidence type="ECO:0000313" key="2">
    <source>
        <dbReference type="EMBL" id="KAF2320559.1"/>
    </source>
</evidence>
<dbReference type="SUPFAM" id="SSF81383">
    <property type="entry name" value="F-box domain"/>
    <property type="match status" value="1"/>
</dbReference>
<dbReference type="InterPro" id="IPR053781">
    <property type="entry name" value="F-box_AtFBL13-like"/>
</dbReference>
<keyword evidence="3" id="KW-1185">Reference proteome</keyword>
<dbReference type="SMART" id="SM00256">
    <property type="entry name" value="FBOX"/>
    <property type="match status" value="1"/>
</dbReference>
<dbReference type="PANTHER" id="PTHR32212:SF234">
    <property type="entry name" value="F-BOX_LRR-REPEAT PROTEIN 13-LIKE"/>
    <property type="match status" value="1"/>
</dbReference>
<dbReference type="Gene3D" id="1.20.1280.50">
    <property type="match status" value="1"/>
</dbReference>
<evidence type="ECO:0000313" key="3">
    <source>
        <dbReference type="Proteomes" id="UP000467840"/>
    </source>
</evidence>
<dbReference type="AlphaFoldDB" id="A0A6A6N8N8"/>
<feature type="domain" description="F-box" evidence="1">
    <location>
        <begin position="8"/>
        <end position="41"/>
    </location>
</feature>
<reference evidence="2 3" key="1">
    <citation type="journal article" date="2020" name="Mol. Plant">
        <title>The Chromosome-Based Rubber Tree Genome Provides New Insights into Spurge Genome Evolution and Rubber Biosynthesis.</title>
        <authorList>
            <person name="Liu J."/>
            <person name="Shi C."/>
            <person name="Shi C.C."/>
            <person name="Li W."/>
            <person name="Zhang Q.J."/>
            <person name="Zhang Y."/>
            <person name="Li K."/>
            <person name="Lu H.F."/>
            <person name="Shi C."/>
            <person name="Zhu S.T."/>
            <person name="Xiao Z.Y."/>
            <person name="Nan H."/>
            <person name="Yue Y."/>
            <person name="Zhu X.G."/>
            <person name="Wu Y."/>
            <person name="Hong X.N."/>
            <person name="Fan G.Y."/>
            <person name="Tong Y."/>
            <person name="Zhang D."/>
            <person name="Mao C.L."/>
            <person name="Liu Y.L."/>
            <person name="Hao S.J."/>
            <person name="Liu W.Q."/>
            <person name="Lv M.Q."/>
            <person name="Zhang H.B."/>
            <person name="Liu Y."/>
            <person name="Hu-Tang G.R."/>
            <person name="Wang J.P."/>
            <person name="Wang J.H."/>
            <person name="Sun Y.H."/>
            <person name="Ni S.B."/>
            <person name="Chen W.B."/>
            <person name="Zhang X.C."/>
            <person name="Jiao Y.N."/>
            <person name="Eichler E.E."/>
            <person name="Li G.H."/>
            <person name="Liu X."/>
            <person name="Gao L.Z."/>
        </authorList>
    </citation>
    <scope>NUCLEOTIDE SEQUENCE [LARGE SCALE GENOMIC DNA]</scope>
    <source>
        <strain evidence="3">cv. GT1</strain>
        <tissue evidence="2">Leaf</tissue>
    </source>
</reference>
<name>A0A6A6N8N8_HEVBR</name>
<dbReference type="PROSITE" id="PS50181">
    <property type="entry name" value="FBOX"/>
    <property type="match status" value="1"/>
</dbReference>
<dbReference type="InterPro" id="IPR036047">
    <property type="entry name" value="F-box-like_dom_sf"/>
</dbReference>
<organism evidence="2 3">
    <name type="scientific">Hevea brasiliensis</name>
    <name type="common">Para rubber tree</name>
    <name type="synonym">Siphonia brasiliensis</name>
    <dbReference type="NCBI Taxonomy" id="3981"/>
    <lineage>
        <taxon>Eukaryota</taxon>
        <taxon>Viridiplantae</taxon>
        <taxon>Streptophyta</taxon>
        <taxon>Embryophyta</taxon>
        <taxon>Tracheophyta</taxon>
        <taxon>Spermatophyta</taxon>
        <taxon>Magnoliopsida</taxon>
        <taxon>eudicotyledons</taxon>
        <taxon>Gunneridae</taxon>
        <taxon>Pentapetalae</taxon>
        <taxon>rosids</taxon>
        <taxon>fabids</taxon>
        <taxon>Malpighiales</taxon>
        <taxon>Euphorbiaceae</taxon>
        <taxon>Crotonoideae</taxon>
        <taxon>Micrandreae</taxon>
        <taxon>Hevea</taxon>
    </lineage>
</organism>
<dbReference type="CDD" id="cd22160">
    <property type="entry name" value="F-box_AtFBL13-like"/>
    <property type="match status" value="1"/>
</dbReference>
<evidence type="ECO:0000259" key="1">
    <source>
        <dbReference type="PROSITE" id="PS50181"/>
    </source>
</evidence>
<dbReference type="PANTHER" id="PTHR32212">
    <property type="entry name" value="CYCLIN-LIKE F-BOX"/>
    <property type="match status" value="1"/>
</dbReference>
<accession>A0A6A6N8N8</accession>
<dbReference type="Proteomes" id="UP000467840">
    <property type="component" value="Chromosome 10"/>
</dbReference>
<dbReference type="SUPFAM" id="SSF52047">
    <property type="entry name" value="RNI-like"/>
    <property type="match status" value="1"/>
</dbReference>
<dbReference type="Pfam" id="PF00646">
    <property type="entry name" value="F-box"/>
    <property type="match status" value="1"/>
</dbReference>
<comment type="caution">
    <text evidence="2">The sequence shown here is derived from an EMBL/GenBank/DDBJ whole genome shotgun (WGS) entry which is preliminary data.</text>
</comment>
<sequence length="146" mass="16617">MEKSKEAVDYISELPEPILHHILSFLPIKEIARTSALSKTWFQAWKTVPILKIDFPALMAGNRDRYTIQNLGLGIGTFRWIGYALESNVKHLKIRVGRTKVDEKSMYCMPQAILNAISIQVLDLSHCKLHLPSTDNVTLPFLKKLS</sequence>